<proteinExistence type="predicted"/>
<name>A0ABU6L1T1_9GAMM</name>
<comment type="caution">
    <text evidence="1">The sequence shown here is derived from an EMBL/GenBank/DDBJ whole genome shotgun (WGS) entry which is preliminary data.</text>
</comment>
<dbReference type="RefSeq" id="WP_327773697.1">
    <property type="nucleotide sequence ID" value="NZ_JAYXUG010000001.1"/>
</dbReference>
<accession>A0ABU6L1T1</accession>
<organism evidence="1 2">
    <name type="scientific">Photobacterium toruni</name>
    <dbReference type="NCBI Taxonomy" id="1935446"/>
    <lineage>
        <taxon>Bacteria</taxon>
        <taxon>Pseudomonadati</taxon>
        <taxon>Pseudomonadota</taxon>
        <taxon>Gammaproteobacteria</taxon>
        <taxon>Vibrionales</taxon>
        <taxon>Vibrionaceae</taxon>
        <taxon>Photobacterium</taxon>
    </lineage>
</organism>
<dbReference type="EMBL" id="JAYXUG010000001">
    <property type="protein sequence ID" value="MEC6830176.1"/>
    <property type="molecule type" value="Genomic_DNA"/>
</dbReference>
<reference evidence="1 2" key="1">
    <citation type="submission" date="2024-01" db="EMBL/GenBank/DDBJ databases">
        <title>Active colonisers of the gastrointestinal tract of Atlantic salmon farmed in a warm water region.</title>
        <authorList>
            <person name="Bowman J.P."/>
        </authorList>
    </citation>
    <scope>NUCLEOTIDE SEQUENCE [LARGE SCALE GENOMIC DNA]</scope>
    <source>
        <strain evidence="1 2">S3MW1</strain>
    </source>
</reference>
<sequence length="265" mass="30688">MEYSKIYDLLGFSSISKQVFTSQIELPISFIEQSPQTYGFLPALVPIWREDNDFIGYWRHWFCEKRPTTIVQQHPEYNYETEEIARNFHQLLVDTFLRKIAASEEGINESLLKICKVLGLDINAIKKHYDKYGDSFENYQNFVCFQNQEPLIHGGAAYNGSFPNGISTELHNVCSVELNDEIKAVLKNLNNVPIWLLSNDQEPIFYSLIENNDLSGAWLSLNSNGWEFSAAKKAIMHLANASQDQKFRQLAQVWATQEHERYGEY</sequence>
<evidence type="ECO:0000313" key="1">
    <source>
        <dbReference type="EMBL" id="MEC6830176.1"/>
    </source>
</evidence>
<keyword evidence="2" id="KW-1185">Reference proteome</keyword>
<protein>
    <submittedName>
        <fullName evidence="1">Uncharacterized protein</fullName>
    </submittedName>
</protein>
<gene>
    <name evidence="1" type="ORF">VXS06_00015</name>
</gene>
<dbReference type="Proteomes" id="UP001306119">
    <property type="component" value="Unassembled WGS sequence"/>
</dbReference>
<evidence type="ECO:0000313" key="2">
    <source>
        <dbReference type="Proteomes" id="UP001306119"/>
    </source>
</evidence>